<evidence type="ECO:0000259" key="5">
    <source>
        <dbReference type="PROSITE" id="PS01248"/>
    </source>
</evidence>
<feature type="domain" description="EGF-like" evidence="4">
    <location>
        <begin position="121"/>
        <end position="132"/>
    </location>
</feature>
<feature type="transmembrane region" description="Helical" evidence="3">
    <location>
        <begin position="479"/>
        <end position="504"/>
    </location>
</feature>
<accession>A0ABY7F3M5</accession>
<dbReference type="InterPro" id="IPR042635">
    <property type="entry name" value="MEGF10/SREC1/2-like"/>
</dbReference>
<sequence length="570" mass="62217">CWKRKCNNDGTCDCVENFEGNKCDICVQGKYGELCNNTCNNTNYGCTNATNFISCKSGYFAFSTYCLKQCSLGCKDNCNNEGHCSCHFTCENCKPGNYGYNCNIPCTHGCINGTCNRDGSCSCLPTFTGARCETCVAGYYGDFCDKPCGLGCKGNFCNRDNGKCICESNFKGAICDICNDGYFGVHCILSCPDSIALQLACKERFYDLDCSNNCSVNCLGSRCKKDNGFCTDGCIDGFTAATCNDRCEKICETGSQTNSSHCTSCFGKISGPGCKCIPNCQCELNEECNQCLNGFTLQSKDCKCNRKYCIESSSCTACQNDTSYTFDGTCCECNTLCKNNQCLSENQCLNDCGDGYTVADCANLCTDYYNDCTKCSQNEHVCVQCESGLTPNTDGVCAVQCSDTCVNKECNAKTGRCLQGCIFNFYADKCDLVCPSTCASVPNITRSDNYGRCLHGCIEGYNGITCINATTTNTCDSSAAGIIVGAVGSGSTIIIVIIEIVLCIQRRYQQKKQSESGSQIRLRNPNPFIIEEQERHYQQLSDRQNETAGSQEETYTELETNNMDYERVDS</sequence>
<feature type="compositionally biased region" description="Polar residues" evidence="2">
    <location>
        <begin position="538"/>
        <end position="563"/>
    </location>
</feature>
<keyword evidence="3" id="KW-0472">Membrane</keyword>
<name>A0ABY7F3M5_MYAAR</name>
<keyword evidence="3" id="KW-1133">Transmembrane helix</keyword>
<evidence type="ECO:0000256" key="1">
    <source>
        <dbReference type="ARBA" id="ARBA00022536"/>
    </source>
</evidence>
<dbReference type="InterPro" id="IPR002049">
    <property type="entry name" value="LE_dom"/>
</dbReference>
<feature type="domain" description="Laminin EGF-like" evidence="5">
    <location>
        <begin position="121"/>
        <end position="152"/>
    </location>
</feature>
<keyword evidence="3" id="KW-0812">Transmembrane</keyword>
<evidence type="ECO:0000256" key="2">
    <source>
        <dbReference type="SAM" id="MobiDB-lite"/>
    </source>
</evidence>
<dbReference type="EMBL" id="CP111021">
    <property type="protein sequence ID" value="WAR16788.1"/>
    <property type="molecule type" value="Genomic_DNA"/>
</dbReference>
<dbReference type="SMART" id="SM00181">
    <property type="entry name" value="EGF"/>
    <property type="match status" value="7"/>
</dbReference>
<feature type="region of interest" description="Disordered" evidence="2">
    <location>
        <begin position="534"/>
        <end position="570"/>
    </location>
</feature>
<proteinExistence type="predicted"/>
<dbReference type="PROSITE" id="PS00022">
    <property type="entry name" value="EGF_1"/>
    <property type="match status" value="1"/>
</dbReference>
<gene>
    <name evidence="6" type="ORF">MAR_031382</name>
</gene>
<dbReference type="Proteomes" id="UP001164746">
    <property type="component" value="Chromosome 10"/>
</dbReference>
<dbReference type="Gene3D" id="2.170.300.10">
    <property type="entry name" value="Tie2 ligand-binding domain superfamily"/>
    <property type="match status" value="1"/>
</dbReference>
<evidence type="ECO:0000256" key="3">
    <source>
        <dbReference type="SAM" id="Phobius"/>
    </source>
</evidence>
<organism evidence="6 7">
    <name type="scientific">Mya arenaria</name>
    <name type="common">Soft-shell clam</name>
    <dbReference type="NCBI Taxonomy" id="6604"/>
    <lineage>
        <taxon>Eukaryota</taxon>
        <taxon>Metazoa</taxon>
        <taxon>Spiralia</taxon>
        <taxon>Lophotrochozoa</taxon>
        <taxon>Mollusca</taxon>
        <taxon>Bivalvia</taxon>
        <taxon>Autobranchia</taxon>
        <taxon>Heteroconchia</taxon>
        <taxon>Euheterodonta</taxon>
        <taxon>Imparidentia</taxon>
        <taxon>Neoheterodontei</taxon>
        <taxon>Myida</taxon>
        <taxon>Myoidea</taxon>
        <taxon>Myidae</taxon>
        <taxon>Mya</taxon>
    </lineage>
</organism>
<evidence type="ECO:0000259" key="4">
    <source>
        <dbReference type="PROSITE" id="PS00022"/>
    </source>
</evidence>
<evidence type="ECO:0000313" key="7">
    <source>
        <dbReference type="Proteomes" id="UP001164746"/>
    </source>
</evidence>
<reference evidence="6" key="1">
    <citation type="submission" date="2022-11" db="EMBL/GenBank/DDBJ databases">
        <title>Centuries of genome instability and evolution in soft-shell clam transmissible cancer (bioRxiv).</title>
        <authorList>
            <person name="Hart S.F.M."/>
            <person name="Yonemitsu M.A."/>
            <person name="Giersch R.M."/>
            <person name="Beal B.F."/>
            <person name="Arriagada G."/>
            <person name="Davis B.W."/>
            <person name="Ostrander E.A."/>
            <person name="Goff S.P."/>
            <person name="Metzger M.J."/>
        </authorList>
    </citation>
    <scope>NUCLEOTIDE SEQUENCE</scope>
    <source>
        <strain evidence="6">MELC-2E11</strain>
        <tissue evidence="6">Siphon/mantle</tissue>
    </source>
</reference>
<evidence type="ECO:0000313" key="6">
    <source>
        <dbReference type="EMBL" id="WAR16788.1"/>
    </source>
</evidence>
<dbReference type="InterPro" id="IPR000742">
    <property type="entry name" value="EGF"/>
</dbReference>
<keyword evidence="1" id="KW-0245">EGF-like domain</keyword>
<protein>
    <submittedName>
        <fullName evidence="6">TENX-like protein</fullName>
    </submittedName>
</protein>
<dbReference type="PANTHER" id="PTHR24043:SF8">
    <property type="entry name" value="EGF-LIKE DOMAIN-CONTAINING PROTEIN"/>
    <property type="match status" value="1"/>
</dbReference>
<feature type="non-terminal residue" evidence="6">
    <location>
        <position position="570"/>
    </location>
</feature>
<dbReference type="PANTHER" id="PTHR24043">
    <property type="entry name" value="SCAVENGER RECEPTOR CLASS F"/>
    <property type="match status" value="1"/>
</dbReference>
<keyword evidence="7" id="KW-1185">Reference proteome</keyword>
<dbReference type="PROSITE" id="PS01248">
    <property type="entry name" value="EGF_LAM_1"/>
    <property type="match status" value="1"/>
</dbReference>